<dbReference type="SUPFAM" id="SSF56219">
    <property type="entry name" value="DNase I-like"/>
    <property type="match status" value="1"/>
</dbReference>
<accession>A0AAV4INE2</accession>
<dbReference type="AlphaFoldDB" id="A0AAV4INE2"/>
<dbReference type="EMBL" id="BMAT01009684">
    <property type="protein sequence ID" value="GFS11625.1"/>
    <property type="molecule type" value="Genomic_DNA"/>
</dbReference>
<dbReference type="Proteomes" id="UP000762676">
    <property type="component" value="Unassembled WGS sequence"/>
</dbReference>
<proteinExistence type="predicted"/>
<comment type="caution">
    <text evidence="1">The sequence shown here is derived from an EMBL/GenBank/DDBJ whole genome shotgun (WGS) entry which is preliminary data.</text>
</comment>
<dbReference type="Gene3D" id="3.60.10.10">
    <property type="entry name" value="Endonuclease/exonuclease/phosphatase"/>
    <property type="match status" value="1"/>
</dbReference>
<reference evidence="1 2" key="1">
    <citation type="journal article" date="2021" name="Elife">
        <title>Chloroplast acquisition without the gene transfer in kleptoplastic sea slugs, Plakobranchus ocellatus.</title>
        <authorList>
            <person name="Maeda T."/>
            <person name="Takahashi S."/>
            <person name="Yoshida T."/>
            <person name="Shimamura S."/>
            <person name="Takaki Y."/>
            <person name="Nagai Y."/>
            <person name="Toyoda A."/>
            <person name="Suzuki Y."/>
            <person name="Arimoto A."/>
            <person name="Ishii H."/>
            <person name="Satoh N."/>
            <person name="Nishiyama T."/>
            <person name="Hasebe M."/>
            <person name="Maruyama T."/>
            <person name="Minagawa J."/>
            <person name="Obokata J."/>
            <person name="Shigenobu S."/>
        </authorList>
    </citation>
    <scope>NUCLEOTIDE SEQUENCE [LARGE SCALE GENOMIC DNA]</scope>
</reference>
<organism evidence="1 2">
    <name type="scientific">Elysia marginata</name>
    <dbReference type="NCBI Taxonomy" id="1093978"/>
    <lineage>
        <taxon>Eukaryota</taxon>
        <taxon>Metazoa</taxon>
        <taxon>Spiralia</taxon>
        <taxon>Lophotrochozoa</taxon>
        <taxon>Mollusca</taxon>
        <taxon>Gastropoda</taxon>
        <taxon>Heterobranchia</taxon>
        <taxon>Euthyneura</taxon>
        <taxon>Panpulmonata</taxon>
        <taxon>Sacoglossa</taxon>
        <taxon>Placobranchoidea</taxon>
        <taxon>Plakobranchidae</taxon>
        <taxon>Elysia</taxon>
    </lineage>
</organism>
<evidence type="ECO:0000313" key="1">
    <source>
        <dbReference type="EMBL" id="GFS11625.1"/>
    </source>
</evidence>
<protein>
    <submittedName>
        <fullName evidence="1">Craniofacial development protein 2</fullName>
    </submittedName>
</protein>
<keyword evidence="2" id="KW-1185">Reference proteome</keyword>
<sequence>MTHIFSALAPTLTFSEKTNDVFYEKLEEKIRGIRDKENLILLEDFNNRVGADYSSNYICHFGVGKLNENGQRLPELCSFNKLRVTNTFFAVKPHHTVSWRHLIPKHGHQLDLIIARKTMLKHVSLTRSYRSADCDTDHPPVVSKKNEDWFKAGIDLLDPAIAAKGTSHVEYTRKQSAKNLAINRKSLYNAKTISRKCANDYWLRLCGDIQSAADSGNTRAMYEGMKKASGASVVKVASLKSPAVRSSRTAANKWRDGRNTIKGCSLEKTLSATKLSSTQRHFPQWKILMHPITIDELRKTIDTLSCGKLQVAMESHQMVQGAFKQAKSV</sequence>
<dbReference type="InterPro" id="IPR036691">
    <property type="entry name" value="Endo/exonu/phosph_ase_sf"/>
</dbReference>
<evidence type="ECO:0000313" key="2">
    <source>
        <dbReference type="Proteomes" id="UP000762676"/>
    </source>
</evidence>
<gene>
    <name evidence="1" type="ORF">ElyMa_004838600</name>
</gene>
<name>A0AAV4INE2_9GAST</name>